<evidence type="ECO:0000256" key="6">
    <source>
        <dbReference type="PIRSR" id="PIRSR617512-2"/>
    </source>
</evidence>
<organism evidence="11 12">
    <name type="scientific">Methyloceanibacter caenitepidi</name>
    <dbReference type="NCBI Taxonomy" id="1384459"/>
    <lineage>
        <taxon>Bacteria</taxon>
        <taxon>Pseudomonadati</taxon>
        <taxon>Pseudomonadota</taxon>
        <taxon>Alphaproteobacteria</taxon>
        <taxon>Hyphomicrobiales</taxon>
        <taxon>Hyphomicrobiaceae</taxon>
        <taxon>Methyloceanibacter</taxon>
    </lineage>
</organism>
<dbReference type="Gene3D" id="2.140.10.10">
    <property type="entry name" value="Quinoprotein alcohol dehydrogenase-like superfamily"/>
    <property type="match status" value="1"/>
</dbReference>
<evidence type="ECO:0000256" key="7">
    <source>
        <dbReference type="PIRSR" id="PIRSR617512-3"/>
    </source>
</evidence>
<feature type="binding site" evidence="6">
    <location>
        <position position="279"/>
    </location>
    <ligand>
        <name>pyrroloquinoline quinone</name>
        <dbReference type="ChEBI" id="CHEBI:58442"/>
    </ligand>
</feature>
<accession>A0A0A8K1I0</accession>
<keyword evidence="9" id="KW-0732">Signal</keyword>
<dbReference type="HOGENOM" id="CLU_018478_0_1_5"/>
<evidence type="ECO:0000256" key="3">
    <source>
        <dbReference type="ARBA" id="ARBA00022891"/>
    </source>
</evidence>
<name>A0A0A8K1I0_9HYPH</name>
<evidence type="ECO:0000256" key="9">
    <source>
        <dbReference type="SAM" id="SignalP"/>
    </source>
</evidence>
<gene>
    <name evidence="11" type="ORF">GL4_1360</name>
</gene>
<dbReference type="KEGG" id="mcg:GL4_1360"/>
<dbReference type="SUPFAM" id="SSF50998">
    <property type="entry name" value="Quinoprotein alcohol dehydrogenase-like"/>
    <property type="match status" value="1"/>
</dbReference>
<evidence type="ECO:0000256" key="5">
    <source>
        <dbReference type="PIRSR" id="PIRSR617512-1"/>
    </source>
</evidence>
<feature type="binding site" evidence="7">
    <location>
        <position position="299"/>
    </location>
    <ligand>
        <name>Ca(2+)</name>
        <dbReference type="ChEBI" id="CHEBI:29108"/>
    </ligand>
</feature>
<proteinExistence type="inferred from homology"/>
<comment type="similarity">
    <text evidence="1">Belongs to the bacterial PQQ dehydrogenase family.</text>
</comment>
<dbReference type="SMART" id="SM00564">
    <property type="entry name" value="PQQ"/>
    <property type="match status" value="5"/>
</dbReference>
<comment type="cofactor">
    <cofactor evidence="6">
        <name>pyrroloquinoline quinone</name>
        <dbReference type="ChEBI" id="CHEBI:58442"/>
    </cofactor>
    <text evidence="6">Binds 1 PQQ group per subunit.</text>
</comment>
<evidence type="ECO:0000313" key="11">
    <source>
        <dbReference type="EMBL" id="BAQ16818.1"/>
    </source>
</evidence>
<dbReference type="InterPro" id="IPR011047">
    <property type="entry name" value="Quinoprotein_ADH-like_sf"/>
</dbReference>
<feature type="domain" description="Pyrrolo-quinoline quinone repeat" evidence="10">
    <location>
        <begin position="527"/>
        <end position="584"/>
    </location>
</feature>
<comment type="cofactor">
    <cofactor evidence="7">
        <name>Ca(2+)</name>
        <dbReference type="ChEBI" id="CHEBI:29108"/>
    </cofactor>
    <text evidence="7">Binds 1 Ca(2+) ion per subunit.</text>
</comment>
<sequence>MKLSLGVLTGTIVAVTMGLAGQASAMNTDEEQLKRMADPDQWPAPGRDFALTRHSSLSDISTENVNKLQMAWMQGTNALRGHEGQPLVIKDVGGKPMLFMISGCPSMANCNVVQGLDLSDPDNPKQVWSYVKKTDRDESAVPRACCDTVNRGGSYADGKFVFGTLDGFLIALDGQTGKEVWVVKWAYPEKGETITPAPLIADNKVFIGFGGSEFAARGRVGAFNLADGSEAWVCHTTGPDKDVCLTPETNKANPHYGTAGQDLGVKTFPNEDWKIGGGTAWGWYSYDPDTKLVYYSTANPGLWSPQYRCPDKTHEECNAVDPSLDGQVGRFDNKWTLSIFARKIENGEAVWVYQITPFDQWDYDGINENIITEMEVDGKKRKVLSHFDRNGFAYVWDAADGTVLRATKYVTTDWAEKIDLKTGRPIKVRDHSPLEVGRNVSACPSAMGGKDQQPASVDPKEPNLFYVPTNNWCMELEPQERTHTNQGTVYVFANVYMYPEKQGVTGKIKKYDVLTGKTLWEIPDPFPNWSGTMNTDGGLMFYGSLGGDFRAVDRDTGKILWSRKLGSGIIGNPITFKTGGKQYVGVYSGIGGWIGLPVTAGLDLNDKFGAIGATAMTKAAGLQHVPQGGTLNVFRVYD</sequence>
<evidence type="ECO:0000256" key="1">
    <source>
        <dbReference type="ARBA" id="ARBA00008156"/>
    </source>
</evidence>
<keyword evidence="7" id="KW-0106">Calcium</keyword>
<feature type="domain" description="Pyrrolo-quinoline quinone repeat" evidence="10">
    <location>
        <begin position="42"/>
        <end position="300"/>
    </location>
</feature>
<protein>
    <submittedName>
        <fullName evidence="11">Methanol dehydrogenase large subunit protein</fullName>
        <ecNumber evidence="11">1.1.2.-</ecNumber>
    </submittedName>
</protein>
<keyword evidence="8" id="KW-1015">Disulfide bond</keyword>
<dbReference type="OrthoDB" id="9794322at2"/>
<feature type="binding site" evidence="6">
    <location>
        <position position="83"/>
    </location>
    <ligand>
        <name>pyrroloquinoline quinone</name>
        <dbReference type="ChEBI" id="CHEBI:58442"/>
    </ligand>
</feature>
<feature type="binding site" evidence="6">
    <location>
        <position position="151"/>
    </location>
    <ligand>
        <name>pyrroloquinoline quinone</name>
        <dbReference type="ChEBI" id="CHEBI:58442"/>
    </ligand>
</feature>
<feature type="binding site" evidence="6">
    <location>
        <position position="195"/>
    </location>
    <ligand>
        <name>pyrroloquinoline quinone</name>
        <dbReference type="ChEBI" id="CHEBI:58442"/>
    </ligand>
</feature>
<dbReference type="Pfam" id="PF01011">
    <property type="entry name" value="PQQ"/>
    <property type="match status" value="3"/>
</dbReference>
<dbReference type="GO" id="GO:0016614">
    <property type="term" value="F:oxidoreductase activity, acting on CH-OH group of donors"/>
    <property type="evidence" value="ECO:0007669"/>
    <property type="project" value="InterPro"/>
</dbReference>
<dbReference type="InterPro" id="IPR002372">
    <property type="entry name" value="PQQ_rpt_dom"/>
</dbReference>
<dbReference type="Proteomes" id="UP000031643">
    <property type="component" value="Chromosome"/>
</dbReference>
<feature type="signal peptide" evidence="9">
    <location>
        <begin position="1"/>
        <end position="25"/>
    </location>
</feature>
<feature type="chain" id="PRO_5002037713" evidence="9">
    <location>
        <begin position="26"/>
        <end position="638"/>
    </location>
</feature>
<dbReference type="NCBIfam" id="TIGR03075">
    <property type="entry name" value="PQQ_enz_alc_DH"/>
    <property type="match status" value="1"/>
</dbReference>
<dbReference type="EMBL" id="AP014648">
    <property type="protein sequence ID" value="BAQ16818.1"/>
    <property type="molecule type" value="Genomic_DNA"/>
</dbReference>
<reference evidence="11 12" key="1">
    <citation type="submission" date="2014-09" db="EMBL/GenBank/DDBJ databases">
        <title>Genome sequencing of Methyloceanibacter caenitepidi Gela4.</title>
        <authorList>
            <person name="Takeuchi M."/>
            <person name="Susumu S."/>
            <person name="Kamagata Y."/>
            <person name="Oshima K."/>
            <person name="Hattori M."/>
            <person name="Iwasaki W."/>
        </authorList>
    </citation>
    <scope>NUCLEOTIDE SEQUENCE [LARGE SCALE GENOMIC DNA]</scope>
    <source>
        <strain evidence="11 12">Gela4</strain>
    </source>
</reference>
<dbReference type="STRING" id="1384459.GL4_1360"/>
<evidence type="ECO:0000256" key="2">
    <source>
        <dbReference type="ARBA" id="ARBA00022723"/>
    </source>
</evidence>
<keyword evidence="4 11" id="KW-0560">Oxidoreductase</keyword>
<dbReference type="EC" id="1.1.2.-" evidence="11"/>
<keyword evidence="12" id="KW-1185">Reference proteome</keyword>
<feature type="binding site" evidence="7">
    <location>
        <position position="213"/>
    </location>
    <ligand>
        <name>Ca(2+)</name>
        <dbReference type="ChEBI" id="CHEBI:29108"/>
    </ligand>
</feature>
<keyword evidence="2 7" id="KW-0479">Metal-binding</keyword>
<feature type="binding site" evidence="7">
    <location>
        <position position="362"/>
    </location>
    <ligand>
        <name>Ca(2+)</name>
        <dbReference type="ChEBI" id="CHEBI:29108"/>
    </ligand>
</feature>
<evidence type="ECO:0000313" key="12">
    <source>
        <dbReference type="Proteomes" id="UP000031643"/>
    </source>
</evidence>
<dbReference type="InterPro" id="IPR017512">
    <property type="entry name" value="PQQ_MeOH/EtOH_DH"/>
</dbReference>
<dbReference type="AlphaFoldDB" id="A0A0A8K1I0"/>
<dbReference type="PANTHER" id="PTHR32303:SF4">
    <property type="entry name" value="QUINOPROTEIN GLUCOSE DEHYDROGENASE"/>
    <property type="match status" value="1"/>
</dbReference>
<evidence type="ECO:0000259" key="10">
    <source>
        <dbReference type="Pfam" id="PF01011"/>
    </source>
</evidence>
<dbReference type="GO" id="GO:0016020">
    <property type="term" value="C:membrane"/>
    <property type="evidence" value="ECO:0007669"/>
    <property type="project" value="InterPro"/>
</dbReference>
<evidence type="ECO:0000256" key="8">
    <source>
        <dbReference type="PIRSR" id="PIRSR617512-4"/>
    </source>
</evidence>
<dbReference type="PANTHER" id="PTHR32303">
    <property type="entry name" value="QUINOPROTEIN ALCOHOL DEHYDROGENASE (CYTOCHROME C)"/>
    <property type="match status" value="1"/>
</dbReference>
<feature type="disulfide bond" evidence="8">
    <location>
        <begin position="145"/>
        <end position="146"/>
    </location>
</feature>
<dbReference type="InterPro" id="IPR018391">
    <property type="entry name" value="PQQ_b-propeller_rpt"/>
</dbReference>
<feature type="domain" description="Pyrrolo-quinoline quinone repeat" evidence="10">
    <location>
        <begin position="331"/>
        <end position="404"/>
    </location>
</feature>
<feature type="active site" description="Proton acceptor" evidence="5">
    <location>
        <position position="362"/>
    </location>
</feature>
<evidence type="ECO:0000256" key="4">
    <source>
        <dbReference type="ARBA" id="ARBA00023002"/>
    </source>
</evidence>
<keyword evidence="3 6" id="KW-0634">PQQ</keyword>
<dbReference type="RefSeq" id="WP_045365857.1">
    <property type="nucleotide sequence ID" value="NZ_AP014648.1"/>
</dbReference>
<dbReference type="GO" id="GO:0005509">
    <property type="term" value="F:calcium ion binding"/>
    <property type="evidence" value="ECO:0007669"/>
    <property type="project" value="InterPro"/>
</dbReference>